<organism evidence="2 3">
    <name type="scientific">Uliginosibacterium flavum</name>
    <dbReference type="NCBI Taxonomy" id="1396831"/>
    <lineage>
        <taxon>Bacteria</taxon>
        <taxon>Pseudomonadati</taxon>
        <taxon>Pseudomonadota</taxon>
        <taxon>Betaproteobacteria</taxon>
        <taxon>Rhodocyclales</taxon>
        <taxon>Zoogloeaceae</taxon>
        <taxon>Uliginosibacterium</taxon>
    </lineage>
</organism>
<dbReference type="PROSITE" id="PS50075">
    <property type="entry name" value="CARRIER"/>
    <property type="match status" value="1"/>
</dbReference>
<dbReference type="EMBL" id="JBEWZI010000010">
    <property type="protein sequence ID" value="MET7014647.1"/>
    <property type="molecule type" value="Genomic_DNA"/>
</dbReference>
<proteinExistence type="predicted"/>
<gene>
    <name evidence="2" type="ORF">ABXR19_10650</name>
</gene>
<reference evidence="2 3" key="1">
    <citation type="submission" date="2024-07" db="EMBL/GenBank/DDBJ databases">
        <title>Uliginosibacterium flavum JJ3220;KACC:17644.</title>
        <authorList>
            <person name="Kim M.K."/>
        </authorList>
    </citation>
    <scope>NUCLEOTIDE SEQUENCE [LARGE SCALE GENOMIC DNA]</scope>
    <source>
        <strain evidence="2 3">KACC:17644</strain>
    </source>
</reference>
<name>A0ABV2TL63_9RHOO</name>
<dbReference type="Proteomes" id="UP001549691">
    <property type="component" value="Unassembled WGS sequence"/>
</dbReference>
<protein>
    <submittedName>
        <fullName evidence="2">Phosphopantetheine-binding protein</fullName>
    </submittedName>
</protein>
<dbReference type="Pfam" id="PF00550">
    <property type="entry name" value="PP-binding"/>
    <property type="match status" value="1"/>
</dbReference>
<evidence type="ECO:0000313" key="2">
    <source>
        <dbReference type="EMBL" id="MET7014647.1"/>
    </source>
</evidence>
<evidence type="ECO:0000313" key="3">
    <source>
        <dbReference type="Proteomes" id="UP001549691"/>
    </source>
</evidence>
<dbReference type="InterPro" id="IPR036736">
    <property type="entry name" value="ACP-like_sf"/>
</dbReference>
<sequence length="86" mass="9225">MTQDIIQELKTLILSACDKDEPAGGLAADEALFGPESRLGLDSLDALQISVAIHKKLGVRIADSKDTRRAMASLATLAEYLAERRG</sequence>
<dbReference type="InterPro" id="IPR009081">
    <property type="entry name" value="PP-bd_ACP"/>
</dbReference>
<evidence type="ECO:0000259" key="1">
    <source>
        <dbReference type="PROSITE" id="PS50075"/>
    </source>
</evidence>
<feature type="domain" description="Carrier" evidence="1">
    <location>
        <begin position="3"/>
        <end position="85"/>
    </location>
</feature>
<accession>A0ABV2TL63</accession>
<dbReference type="SUPFAM" id="SSF47336">
    <property type="entry name" value="ACP-like"/>
    <property type="match status" value="1"/>
</dbReference>
<comment type="caution">
    <text evidence="2">The sequence shown here is derived from an EMBL/GenBank/DDBJ whole genome shotgun (WGS) entry which is preliminary data.</text>
</comment>
<dbReference type="RefSeq" id="WP_354601108.1">
    <property type="nucleotide sequence ID" value="NZ_JBEWZI010000010.1"/>
</dbReference>
<keyword evidence="3" id="KW-1185">Reference proteome</keyword>
<dbReference type="Gene3D" id="1.10.1200.10">
    <property type="entry name" value="ACP-like"/>
    <property type="match status" value="1"/>
</dbReference>